<reference evidence="5 6" key="1">
    <citation type="submission" date="2015-12" db="EMBL/GenBank/DDBJ databases">
        <title>Haloferax profundi sp. nov. isolated from the Discovery deep brine-seawater interface in the Red Sea.</title>
        <authorList>
            <person name="Zhang G."/>
            <person name="Stingl U."/>
            <person name="Rashid M."/>
        </authorList>
    </citation>
    <scope>NUCLEOTIDE SEQUENCE [LARGE SCALE GENOMIC DNA]</scope>
    <source>
        <strain evidence="5 6">SB29</strain>
    </source>
</reference>
<dbReference type="AlphaFoldDB" id="A0A0W1RE98"/>
<feature type="domain" description="Response regulatory" evidence="4">
    <location>
        <begin position="4"/>
        <end position="121"/>
    </location>
</feature>
<feature type="modified residue" description="4-aspartylphosphate" evidence="3">
    <location>
        <position position="54"/>
    </location>
</feature>
<accession>A0A0W1RE98</accession>
<gene>
    <name evidence="5" type="ORF">AUR66_19910</name>
</gene>
<dbReference type="PANTHER" id="PTHR44591">
    <property type="entry name" value="STRESS RESPONSE REGULATOR PROTEIN 1"/>
    <property type="match status" value="1"/>
</dbReference>
<keyword evidence="1 3" id="KW-0597">Phosphoprotein</keyword>
<dbReference type="InterPro" id="IPR011006">
    <property type="entry name" value="CheY-like_superfamily"/>
</dbReference>
<evidence type="ECO:0000259" key="4">
    <source>
        <dbReference type="PROSITE" id="PS50110"/>
    </source>
</evidence>
<comment type="caution">
    <text evidence="5">The sequence shown here is derived from an EMBL/GenBank/DDBJ whole genome shotgun (WGS) entry which is preliminary data.</text>
</comment>
<dbReference type="GO" id="GO:0000160">
    <property type="term" value="P:phosphorelay signal transduction system"/>
    <property type="evidence" value="ECO:0007669"/>
    <property type="project" value="UniProtKB-KW"/>
</dbReference>
<dbReference type="InterPro" id="IPR050595">
    <property type="entry name" value="Bact_response_regulator"/>
</dbReference>
<dbReference type="PANTHER" id="PTHR44591:SF14">
    <property type="entry name" value="PROTEIN PILG"/>
    <property type="match status" value="1"/>
</dbReference>
<organism evidence="5 6">
    <name type="scientific">Haloferax profundi</name>
    <dbReference type="NCBI Taxonomy" id="1544718"/>
    <lineage>
        <taxon>Archaea</taxon>
        <taxon>Methanobacteriati</taxon>
        <taxon>Methanobacteriota</taxon>
        <taxon>Stenosarchaea group</taxon>
        <taxon>Halobacteria</taxon>
        <taxon>Halobacteriales</taxon>
        <taxon>Haloferacaceae</taxon>
        <taxon>Haloferax</taxon>
    </lineage>
</organism>
<protein>
    <recommendedName>
        <fullName evidence="4">Response regulatory domain-containing protein</fullName>
    </recommendedName>
</protein>
<keyword evidence="2" id="KW-0902">Two-component regulatory system</keyword>
<sequence>MNPPLLIVEDDDDMRDIVQTSLSSYEVVAVDNGEAAWDYLSSGTNPTPRAVVLDVMMPKLDGFATLEKIRATEEFASLPVVMLTSRGREDDVLRALELDATDFVTKPFKPFELRARIERVLAKGDEL</sequence>
<dbReference type="Proteomes" id="UP000053157">
    <property type="component" value="Unassembled WGS sequence"/>
</dbReference>
<dbReference type="Gene3D" id="3.40.50.2300">
    <property type="match status" value="1"/>
</dbReference>
<evidence type="ECO:0000256" key="2">
    <source>
        <dbReference type="ARBA" id="ARBA00023012"/>
    </source>
</evidence>
<name>A0A0W1RE98_9EURY</name>
<dbReference type="Pfam" id="PF00072">
    <property type="entry name" value="Response_reg"/>
    <property type="match status" value="1"/>
</dbReference>
<dbReference type="SUPFAM" id="SSF52172">
    <property type="entry name" value="CheY-like"/>
    <property type="match status" value="1"/>
</dbReference>
<dbReference type="EMBL" id="LOPV01000637">
    <property type="protein sequence ID" value="KTG11726.1"/>
    <property type="molecule type" value="Genomic_DNA"/>
</dbReference>
<evidence type="ECO:0000313" key="5">
    <source>
        <dbReference type="EMBL" id="KTG11726.1"/>
    </source>
</evidence>
<dbReference type="RefSeq" id="WP_058573565.1">
    <property type="nucleotide sequence ID" value="NZ_LOPV01000637.1"/>
</dbReference>
<evidence type="ECO:0000256" key="1">
    <source>
        <dbReference type="ARBA" id="ARBA00022553"/>
    </source>
</evidence>
<dbReference type="CDD" id="cd17574">
    <property type="entry name" value="REC_OmpR"/>
    <property type="match status" value="1"/>
</dbReference>
<keyword evidence="6" id="KW-1185">Reference proteome</keyword>
<dbReference type="SMART" id="SM00448">
    <property type="entry name" value="REC"/>
    <property type="match status" value="1"/>
</dbReference>
<proteinExistence type="predicted"/>
<dbReference type="OrthoDB" id="9652at2157"/>
<evidence type="ECO:0000256" key="3">
    <source>
        <dbReference type="PROSITE-ProRule" id="PRU00169"/>
    </source>
</evidence>
<evidence type="ECO:0000313" key="6">
    <source>
        <dbReference type="Proteomes" id="UP000053157"/>
    </source>
</evidence>
<dbReference type="InterPro" id="IPR001789">
    <property type="entry name" value="Sig_transdc_resp-reg_receiver"/>
</dbReference>
<dbReference type="PROSITE" id="PS50110">
    <property type="entry name" value="RESPONSE_REGULATORY"/>
    <property type="match status" value="1"/>
</dbReference>